<dbReference type="Proteomes" id="UP000675554">
    <property type="component" value="Unassembled WGS sequence"/>
</dbReference>
<feature type="non-terminal residue" evidence="1">
    <location>
        <position position="70"/>
    </location>
</feature>
<dbReference type="EMBL" id="JAGSMN010001666">
    <property type="protein sequence ID" value="MBR7678643.1"/>
    <property type="molecule type" value="Genomic_DNA"/>
</dbReference>
<sequence length="70" mass="7268">RRTVLAGAVAGVLRLEELPVRGRLGASDMERLKGTLARLTAHFNGQGGGATRAAARELLARLREAAGGCT</sequence>
<proteinExistence type="predicted"/>
<name>A0A8T4J6H6_9ACTN</name>
<evidence type="ECO:0000313" key="1">
    <source>
        <dbReference type="EMBL" id="MBR7678643.1"/>
    </source>
</evidence>
<gene>
    <name evidence="1" type="ORF">KDA82_37935</name>
</gene>
<evidence type="ECO:0000313" key="2">
    <source>
        <dbReference type="Proteomes" id="UP000675554"/>
    </source>
</evidence>
<reference evidence="1" key="1">
    <citation type="submission" date="2021-04" db="EMBL/GenBank/DDBJ databases">
        <title>Sequencing of actinobacteria type strains.</title>
        <authorList>
            <person name="Nguyen G.-S."/>
            <person name="Wentzel A."/>
        </authorList>
    </citation>
    <scope>NUCLEOTIDE SEQUENCE</scope>
    <source>
        <strain evidence="1">DSM 42095</strain>
    </source>
</reference>
<organism evidence="1 2">
    <name type="scientific">Streptomyces daliensis</name>
    <dbReference type="NCBI Taxonomy" id="299421"/>
    <lineage>
        <taxon>Bacteria</taxon>
        <taxon>Bacillati</taxon>
        <taxon>Actinomycetota</taxon>
        <taxon>Actinomycetes</taxon>
        <taxon>Kitasatosporales</taxon>
        <taxon>Streptomycetaceae</taxon>
        <taxon>Streptomyces</taxon>
    </lineage>
</organism>
<keyword evidence="2" id="KW-1185">Reference proteome</keyword>
<accession>A0A8T4J6H6</accession>
<protein>
    <submittedName>
        <fullName evidence="1">Uncharacterized protein</fullName>
    </submittedName>
</protein>
<dbReference type="AlphaFoldDB" id="A0A8T4J6H6"/>
<feature type="non-terminal residue" evidence="1">
    <location>
        <position position="1"/>
    </location>
</feature>
<comment type="caution">
    <text evidence="1">The sequence shown here is derived from an EMBL/GenBank/DDBJ whole genome shotgun (WGS) entry which is preliminary data.</text>
</comment>